<evidence type="ECO:0000313" key="4">
    <source>
        <dbReference type="Proteomes" id="UP000237310"/>
    </source>
</evidence>
<dbReference type="EMBL" id="PQVG01000002">
    <property type="protein sequence ID" value="POY40709.1"/>
    <property type="molecule type" value="Genomic_DNA"/>
</dbReference>
<feature type="chain" id="PRO_5015398252" description="DUF6268 domain-containing protein" evidence="1">
    <location>
        <begin position="21"/>
        <end position="279"/>
    </location>
</feature>
<feature type="domain" description="DUF6268" evidence="2">
    <location>
        <begin position="19"/>
        <end position="278"/>
    </location>
</feature>
<protein>
    <recommendedName>
        <fullName evidence="2">DUF6268 domain-containing protein</fullName>
    </recommendedName>
</protein>
<organism evidence="3 4">
    <name type="scientific">Flavobacterium alvei</name>
    <dbReference type="NCBI Taxonomy" id="2080416"/>
    <lineage>
        <taxon>Bacteria</taxon>
        <taxon>Pseudomonadati</taxon>
        <taxon>Bacteroidota</taxon>
        <taxon>Flavobacteriia</taxon>
        <taxon>Flavobacteriales</taxon>
        <taxon>Flavobacteriaceae</taxon>
        <taxon>Flavobacterium</taxon>
    </lineage>
</organism>
<keyword evidence="1" id="KW-0732">Signal</keyword>
<evidence type="ECO:0000259" key="2">
    <source>
        <dbReference type="Pfam" id="PF19783"/>
    </source>
</evidence>
<name>A0A2S5AEI9_9FLAO</name>
<dbReference type="InterPro" id="IPR046235">
    <property type="entry name" value="DUF6268"/>
</dbReference>
<sequence length="279" mass="32755">MKISKAVKWMFLFIICNLRAQNKYSIDFGVNTQPTETIKINDLNFGIDYSKIVHSNLKIANELTLNSKEINYFNTNVLNSLSKYNQMSNKFTFSYLKSEKTQFNFEIEPFVASENNLEWNDIDWLGGFNFDYKWNNNSSINLGVNRNVVFGKPMILPVFTYNYQYNEKINFSIGFPETKIKYSNNARNAFYIKNIFNGSVYNLDEASKTFSSNSTKSSFFQQTTSFEYERNMEGNWFVNLKAGYDFNRNYLLLDNDYNTTTDFNMKDGFNLGITIKYKH</sequence>
<comment type="caution">
    <text evidence="3">The sequence shown here is derived from an EMBL/GenBank/DDBJ whole genome shotgun (WGS) entry which is preliminary data.</text>
</comment>
<reference evidence="3 4" key="1">
    <citation type="submission" date="2018-01" db="EMBL/GenBank/DDBJ databases">
        <authorList>
            <person name="Gaut B.S."/>
            <person name="Morton B.R."/>
            <person name="Clegg M.T."/>
            <person name="Duvall M.R."/>
        </authorList>
    </citation>
    <scope>NUCLEOTIDE SEQUENCE [LARGE SCALE GENOMIC DNA]</scope>
    <source>
        <strain evidence="3 4">HR-AY</strain>
    </source>
</reference>
<evidence type="ECO:0000256" key="1">
    <source>
        <dbReference type="SAM" id="SignalP"/>
    </source>
</evidence>
<dbReference type="AlphaFoldDB" id="A0A2S5AEI9"/>
<dbReference type="RefSeq" id="WP_103804895.1">
    <property type="nucleotide sequence ID" value="NZ_PQVG01000002.1"/>
</dbReference>
<gene>
    <name evidence="3" type="ORF">C3L50_04215</name>
</gene>
<dbReference type="Pfam" id="PF19783">
    <property type="entry name" value="DUF6268"/>
    <property type="match status" value="1"/>
</dbReference>
<keyword evidence="4" id="KW-1185">Reference proteome</keyword>
<dbReference type="OrthoDB" id="1375732at2"/>
<proteinExistence type="predicted"/>
<dbReference type="Proteomes" id="UP000237310">
    <property type="component" value="Unassembled WGS sequence"/>
</dbReference>
<evidence type="ECO:0000313" key="3">
    <source>
        <dbReference type="EMBL" id="POY40709.1"/>
    </source>
</evidence>
<accession>A0A2S5AEI9</accession>
<feature type="signal peptide" evidence="1">
    <location>
        <begin position="1"/>
        <end position="20"/>
    </location>
</feature>